<dbReference type="InterPro" id="IPR044669">
    <property type="entry name" value="YneE/VCCN1/2-like"/>
</dbReference>
<proteinExistence type="predicted"/>
<keyword evidence="7 8" id="KW-0472">Membrane</keyword>
<sequence>MPLLCLEKLSGTIRSAKKAGLLSDIEAMALDANLTQYEDDLGACERILKTKMPFAYIVHLRTFMVAWLMVLPFVLLTYVGWGTIPVAISIFFALMGIEMIGVEIEDPFGHHYNDLALDMLTGTTITANLMELLERHRKTSNQVATISR</sequence>
<gene>
    <name evidence="9" type="ORF">HERI1096_LOCUS25969</name>
</gene>
<keyword evidence="4 8" id="KW-0812">Transmembrane</keyword>
<keyword evidence="6" id="KW-0406">Ion transport</keyword>
<keyword evidence="3" id="KW-1003">Cell membrane</keyword>
<keyword evidence="5 8" id="KW-1133">Transmembrane helix</keyword>
<keyword evidence="2" id="KW-0813">Transport</keyword>
<evidence type="ECO:0000256" key="5">
    <source>
        <dbReference type="ARBA" id="ARBA00022989"/>
    </source>
</evidence>
<evidence type="ECO:0000256" key="4">
    <source>
        <dbReference type="ARBA" id="ARBA00022692"/>
    </source>
</evidence>
<dbReference type="Pfam" id="PF25539">
    <property type="entry name" value="Bestrophin_2"/>
    <property type="match status" value="1"/>
</dbReference>
<evidence type="ECO:0000256" key="6">
    <source>
        <dbReference type="ARBA" id="ARBA00023065"/>
    </source>
</evidence>
<evidence type="ECO:0008006" key="10">
    <source>
        <dbReference type="Google" id="ProtNLM"/>
    </source>
</evidence>
<feature type="transmembrane region" description="Helical" evidence="8">
    <location>
        <begin position="54"/>
        <end position="75"/>
    </location>
</feature>
<evidence type="ECO:0000313" key="9">
    <source>
        <dbReference type="EMBL" id="CAE0126210.1"/>
    </source>
</evidence>
<reference evidence="9" key="1">
    <citation type="submission" date="2021-01" db="EMBL/GenBank/DDBJ databases">
        <authorList>
            <person name="Corre E."/>
            <person name="Pelletier E."/>
            <person name="Niang G."/>
            <person name="Scheremetjew M."/>
            <person name="Finn R."/>
            <person name="Kale V."/>
            <person name="Holt S."/>
            <person name="Cochrane G."/>
            <person name="Meng A."/>
            <person name="Brown T."/>
            <person name="Cohen L."/>
        </authorList>
    </citation>
    <scope>NUCLEOTIDE SEQUENCE</scope>
    <source>
        <strain evidence="9">CCMP281</strain>
    </source>
</reference>
<dbReference type="GO" id="GO:0005886">
    <property type="term" value="C:plasma membrane"/>
    <property type="evidence" value="ECO:0007669"/>
    <property type="project" value="UniProtKB-SubCell"/>
</dbReference>
<dbReference type="EMBL" id="HBHX01046901">
    <property type="protein sequence ID" value="CAE0126210.1"/>
    <property type="molecule type" value="Transcribed_RNA"/>
</dbReference>
<comment type="subcellular location">
    <subcellularLocation>
        <location evidence="1">Cell membrane</location>
        <topology evidence="1">Multi-pass membrane protein</topology>
    </subcellularLocation>
</comment>
<dbReference type="GO" id="GO:0005254">
    <property type="term" value="F:chloride channel activity"/>
    <property type="evidence" value="ECO:0007669"/>
    <property type="project" value="InterPro"/>
</dbReference>
<evidence type="ECO:0000256" key="7">
    <source>
        <dbReference type="ARBA" id="ARBA00023136"/>
    </source>
</evidence>
<evidence type="ECO:0000256" key="3">
    <source>
        <dbReference type="ARBA" id="ARBA00022475"/>
    </source>
</evidence>
<dbReference type="AlphaFoldDB" id="A0A7S3B677"/>
<dbReference type="PANTHER" id="PTHR33281:SF19">
    <property type="entry name" value="VOLTAGE-DEPENDENT ANION CHANNEL-FORMING PROTEIN YNEE"/>
    <property type="match status" value="1"/>
</dbReference>
<evidence type="ECO:0000256" key="1">
    <source>
        <dbReference type="ARBA" id="ARBA00004651"/>
    </source>
</evidence>
<accession>A0A7S3B677</accession>
<organism evidence="9">
    <name type="scientific">Haptolina ericina</name>
    <dbReference type="NCBI Taxonomy" id="156174"/>
    <lineage>
        <taxon>Eukaryota</taxon>
        <taxon>Haptista</taxon>
        <taxon>Haptophyta</taxon>
        <taxon>Prymnesiophyceae</taxon>
        <taxon>Prymnesiales</taxon>
        <taxon>Prymnesiaceae</taxon>
        <taxon>Haptolina</taxon>
    </lineage>
</organism>
<dbReference type="PANTHER" id="PTHR33281">
    <property type="entry name" value="UPF0187 PROTEIN YNEE"/>
    <property type="match status" value="1"/>
</dbReference>
<evidence type="ECO:0000256" key="2">
    <source>
        <dbReference type="ARBA" id="ARBA00022448"/>
    </source>
</evidence>
<feature type="transmembrane region" description="Helical" evidence="8">
    <location>
        <begin position="81"/>
        <end position="102"/>
    </location>
</feature>
<evidence type="ECO:0000256" key="8">
    <source>
        <dbReference type="SAM" id="Phobius"/>
    </source>
</evidence>
<name>A0A7S3B677_9EUKA</name>
<protein>
    <recommendedName>
        <fullName evidence="10">Bestrophin homolog</fullName>
    </recommendedName>
</protein>